<evidence type="ECO:0000259" key="1">
    <source>
        <dbReference type="Pfam" id="PF14291"/>
    </source>
</evidence>
<dbReference type="EMBL" id="VUJU01004756">
    <property type="protein sequence ID" value="KAF0753351.1"/>
    <property type="molecule type" value="Genomic_DNA"/>
</dbReference>
<accession>A0A6G0YCJ0</accession>
<evidence type="ECO:0000313" key="2">
    <source>
        <dbReference type="EMBL" id="KAF0753351.1"/>
    </source>
</evidence>
<dbReference type="PANTHER" id="PTHR45749:SF21">
    <property type="entry name" value="DUF4371 DOMAIN-CONTAINING PROTEIN"/>
    <property type="match status" value="1"/>
</dbReference>
<organism evidence="2 3">
    <name type="scientific">Aphis craccivora</name>
    <name type="common">Cowpea aphid</name>
    <dbReference type="NCBI Taxonomy" id="307492"/>
    <lineage>
        <taxon>Eukaryota</taxon>
        <taxon>Metazoa</taxon>
        <taxon>Ecdysozoa</taxon>
        <taxon>Arthropoda</taxon>
        <taxon>Hexapoda</taxon>
        <taxon>Insecta</taxon>
        <taxon>Pterygota</taxon>
        <taxon>Neoptera</taxon>
        <taxon>Paraneoptera</taxon>
        <taxon>Hemiptera</taxon>
        <taxon>Sternorrhyncha</taxon>
        <taxon>Aphidomorpha</taxon>
        <taxon>Aphidoidea</taxon>
        <taxon>Aphididae</taxon>
        <taxon>Aphidini</taxon>
        <taxon>Aphis</taxon>
        <taxon>Aphis</taxon>
    </lineage>
</organism>
<name>A0A6G0YCJ0_APHCR</name>
<evidence type="ECO:0000313" key="3">
    <source>
        <dbReference type="Proteomes" id="UP000478052"/>
    </source>
</evidence>
<dbReference type="OrthoDB" id="6590038at2759"/>
<dbReference type="PANTHER" id="PTHR45749">
    <property type="match status" value="1"/>
</dbReference>
<dbReference type="AlphaFoldDB" id="A0A6G0YCJ0"/>
<reference evidence="2 3" key="1">
    <citation type="submission" date="2019-08" db="EMBL/GenBank/DDBJ databases">
        <title>Whole genome of Aphis craccivora.</title>
        <authorList>
            <person name="Voronova N.V."/>
            <person name="Shulinski R.S."/>
            <person name="Bandarenka Y.V."/>
            <person name="Zhorov D.G."/>
            <person name="Warner D."/>
        </authorList>
    </citation>
    <scope>NUCLEOTIDE SEQUENCE [LARGE SCALE GENOMIC DNA]</scope>
    <source>
        <strain evidence="2">180601</strain>
        <tissue evidence="2">Whole Body</tissue>
    </source>
</reference>
<sequence length="539" mass="61660">MKKLNINEKKRKLVSDYFKVQNKITTIIDKTDKTEETKDNPGLKPETTQPEHITSMSVNIDLNNSNEDKLEILNNIWVPESNYIFPKVGNRNLKFQYQWLQKWHWLAYSSLLNGALCKFCVLYSRKKGGIGDQALGVLCTVQFNSWKNAIEKFSLHEMKEYHKNCIITVQTLRHNVSMLDQSLKDKISFNRKLIIPVIETIILCGRQGLAMRGLNDSGPLALNFPIENDGNFRSILRNTLNHNKELFEVRPTTQNEIINSCQLIILNKIVSDINKSQCFSILADETADVSDIEQFSLIESFLLFVPVSSTTGSNLSLVIIDTLKSIGIDLKYLKGQGYDGAACMSGKFNGVQQLIKNHYPQALYVYCSAHSFNLVVSTSFAMPPIRNTMELYPAIISSLEILSDDSDRETSSKASNLLISIQDFQFLTMLQKTQIDLGVALTYATHLSSELKKIRDNADNKFKIIFNQILNLSEKYNITIKTPRLSKKQVHRNNIPCNDTETYYRIAIFIPFLDTFLQSIEDRFVNHKHIFTGFQYINM</sequence>
<comment type="caution">
    <text evidence="2">The sequence shown here is derived from an EMBL/GenBank/DDBJ whole genome shotgun (WGS) entry which is preliminary data.</text>
</comment>
<dbReference type="Proteomes" id="UP000478052">
    <property type="component" value="Unassembled WGS sequence"/>
</dbReference>
<dbReference type="Pfam" id="PF14291">
    <property type="entry name" value="DUF4371"/>
    <property type="match status" value="1"/>
</dbReference>
<feature type="domain" description="DUF4371" evidence="1">
    <location>
        <begin position="236"/>
        <end position="350"/>
    </location>
</feature>
<protein>
    <submittedName>
        <fullName evidence="2">Zinc finger MYM-type protein 1-like</fullName>
    </submittedName>
</protein>
<gene>
    <name evidence="2" type="ORF">FWK35_00009474</name>
</gene>
<keyword evidence="3" id="KW-1185">Reference proteome</keyword>
<dbReference type="InterPro" id="IPR025398">
    <property type="entry name" value="DUF4371"/>
</dbReference>
<proteinExistence type="predicted"/>